<dbReference type="Gene3D" id="2.130.10.10">
    <property type="entry name" value="YVTN repeat-like/Quinoprotein amine dehydrogenase"/>
    <property type="match status" value="1"/>
</dbReference>
<organism evidence="3 4">
    <name type="scientific">Artemisia annua</name>
    <name type="common">Sweet wormwood</name>
    <dbReference type="NCBI Taxonomy" id="35608"/>
    <lineage>
        <taxon>Eukaryota</taxon>
        <taxon>Viridiplantae</taxon>
        <taxon>Streptophyta</taxon>
        <taxon>Embryophyta</taxon>
        <taxon>Tracheophyta</taxon>
        <taxon>Spermatophyta</taxon>
        <taxon>Magnoliopsida</taxon>
        <taxon>eudicotyledons</taxon>
        <taxon>Gunneridae</taxon>
        <taxon>Pentapetalae</taxon>
        <taxon>asterids</taxon>
        <taxon>campanulids</taxon>
        <taxon>Asterales</taxon>
        <taxon>Asteraceae</taxon>
        <taxon>Asteroideae</taxon>
        <taxon>Anthemideae</taxon>
        <taxon>Artemisiinae</taxon>
        <taxon>Artemisia</taxon>
    </lineage>
</organism>
<dbReference type="PANTHER" id="PTHR19846">
    <property type="entry name" value="WD40 REPEAT PROTEIN"/>
    <property type="match status" value="1"/>
</dbReference>
<protein>
    <submittedName>
        <fullName evidence="3">U4/U6 small nuclear ribonucleoprotein PRP4-like protein</fullName>
    </submittedName>
</protein>
<dbReference type="PROSITE" id="PS50082">
    <property type="entry name" value="WD_REPEATS_2"/>
    <property type="match status" value="1"/>
</dbReference>
<dbReference type="Pfam" id="PF00400">
    <property type="entry name" value="WD40"/>
    <property type="match status" value="1"/>
</dbReference>
<feature type="transmembrane region" description="Helical" evidence="2">
    <location>
        <begin position="147"/>
        <end position="167"/>
    </location>
</feature>
<dbReference type="GO" id="GO:0000398">
    <property type="term" value="P:mRNA splicing, via spliceosome"/>
    <property type="evidence" value="ECO:0007669"/>
    <property type="project" value="TreeGrafter"/>
</dbReference>
<name>A0A2U1LNP4_ARTAN</name>
<evidence type="ECO:0000313" key="3">
    <source>
        <dbReference type="EMBL" id="PWA50613.1"/>
    </source>
</evidence>
<gene>
    <name evidence="3" type="ORF">CTI12_AA471030</name>
</gene>
<dbReference type="InterPro" id="IPR036322">
    <property type="entry name" value="WD40_repeat_dom_sf"/>
</dbReference>
<keyword evidence="2" id="KW-1133">Transmembrane helix</keyword>
<keyword evidence="1" id="KW-0853">WD repeat</keyword>
<feature type="repeat" description="WD" evidence="1">
    <location>
        <begin position="74"/>
        <end position="115"/>
    </location>
</feature>
<dbReference type="PANTHER" id="PTHR19846:SF0">
    <property type="entry name" value="PRE-MRNA PROCESSING FACTOR 4"/>
    <property type="match status" value="1"/>
</dbReference>
<evidence type="ECO:0000256" key="1">
    <source>
        <dbReference type="PROSITE-ProRule" id="PRU00221"/>
    </source>
</evidence>
<sequence>MNPFPTQKKRHLQIELGKYLGTTSFDNTWRLWDTETGEELLYQQASCGLDALARLWDLRSRRSILALEASKGILSGHESKVTPVDVAADGQSIATVSYDRTIELWSTKNVERDNDIANSKPNEEKQEQQEKEVNLLVKVYIARPRRLVFTVVTFVLIAISADCLSLGEGRISNAGLPLCPQITGIPTLHQVPMQL</sequence>
<dbReference type="EMBL" id="PKPP01008472">
    <property type="protein sequence ID" value="PWA50613.1"/>
    <property type="molecule type" value="Genomic_DNA"/>
</dbReference>
<dbReference type="GO" id="GO:0017070">
    <property type="term" value="F:U6 snRNA binding"/>
    <property type="evidence" value="ECO:0007669"/>
    <property type="project" value="TreeGrafter"/>
</dbReference>
<keyword evidence="2" id="KW-0812">Transmembrane</keyword>
<keyword evidence="3" id="KW-0687">Ribonucleoprotein</keyword>
<dbReference type="GO" id="GO:0046540">
    <property type="term" value="C:U4/U6 x U5 tri-snRNP complex"/>
    <property type="evidence" value="ECO:0007669"/>
    <property type="project" value="TreeGrafter"/>
</dbReference>
<accession>A0A2U1LNP4</accession>
<dbReference type="InterPro" id="IPR001680">
    <property type="entry name" value="WD40_rpt"/>
</dbReference>
<dbReference type="InterPro" id="IPR015943">
    <property type="entry name" value="WD40/YVTN_repeat-like_dom_sf"/>
</dbReference>
<dbReference type="OrthoDB" id="540662at2759"/>
<dbReference type="AlphaFoldDB" id="A0A2U1LNP4"/>
<proteinExistence type="predicted"/>
<dbReference type="GO" id="GO:0030621">
    <property type="term" value="F:U4 snRNA binding"/>
    <property type="evidence" value="ECO:0007669"/>
    <property type="project" value="TreeGrafter"/>
</dbReference>
<comment type="caution">
    <text evidence="3">The sequence shown here is derived from an EMBL/GenBank/DDBJ whole genome shotgun (WGS) entry which is preliminary data.</text>
</comment>
<dbReference type="Proteomes" id="UP000245207">
    <property type="component" value="Unassembled WGS sequence"/>
</dbReference>
<keyword evidence="4" id="KW-1185">Reference proteome</keyword>
<dbReference type="SUPFAM" id="SSF50978">
    <property type="entry name" value="WD40 repeat-like"/>
    <property type="match status" value="1"/>
</dbReference>
<evidence type="ECO:0000256" key="2">
    <source>
        <dbReference type="SAM" id="Phobius"/>
    </source>
</evidence>
<reference evidence="3 4" key="1">
    <citation type="journal article" date="2018" name="Mol. Plant">
        <title>The genome of Artemisia annua provides insight into the evolution of Asteraceae family and artemisinin biosynthesis.</title>
        <authorList>
            <person name="Shen Q."/>
            <person name="Zhang L."/>
            <person name="Liao Z."/>
            <person name="Wang S."/>
            <person name="Yan T."/>
            <person name="Shi P."/>
            <person name="Liu M."/>
            <person name="Fu X."/>
            <person name="Pan Q."/>
            <person name="Wang Y."/>
            <person name="Lv Z."/>
            <person name="Lu X."/>
            <person name="Zhang F."/>
            <person name="Jiang W."/>
            <person name="Ma Y."/>
            <person name="Chen M."/>
            <person name="Hao X."/>
            <person name="Li L."/>
            <person name="Tang Y."/>
            <person name="Lv G."/>
            <person name="Zhou Y."/>
            <person name="Sun X."/>
            <person name="Brodelius P.E."/>
            <person name="Rose J.K.C."/>
            <person name="Tang K."/>
        </authorList>
    </citation>
    <scope>NUCLEOTIDE SEQUENCE [LARGE SCALE GENOMIC DNA]</scope>
    <source>
        <strain evidence="4">cv. Huhao1</strain>
        <tissue evidence="3">Leaf</tissue>
    </source>
</reference>
<evidence type="ECO:0000313" key="4">
    <source>
        <dbReference type="Proteomes" id="UP000245207"/>
    </source>
</evidence>
<dbReference type="STRING" id="35608.A0A2U1LNP4"/>
<dbReference type="PROSITE" id="PS50294">
    <property type="entry name" value="WD_REPEATS_REGION"/>
    <property type="match status" value="1"/>
</dbReference>
<keyword evidence="2" id="KW-0472">Membrane</keyword>
<dbReference type="SMART" id="SM00320">
    <property type="entry name" value="WD40"/>
    <property type="match status" value="1"/>
</dbReference>